<feature type="transmembrane region" description="Helical" evidence="1">
    <location>
        <begin position="155"/>
        <end position="172"/>
    </location>
</feature>
<gene>
    <name evidence="2" type="ORF">B0J11DRAFT_519368</name>
</gene>
<name>A0A9P9ECI0_9PLEO</name>
<evidence type="ECO:0000256" key="1">
    <source>
        <dbReference type="SAM" id="Phobius"/>
    </source>
</evidence>
<feature type="transmembrane region" description="Helical" evidence="1">
    <location>
        <begin position="300"/>
        <end position="320"/>
    </location>
</feature>
<keyword evidence="1" id="KW-0472">Membrane</keyword>
<feature type="transmembrane region" description="Helical" evidence="1">
    <location>
        <begin position="228"/>
        <end position="250"/>
    </location>
</feature>
<feature type="transmembrane region" description="Helical" evidence="1">
    <location>
        <begin position="262"/>
        <end position="280"/>
    </location>
</feature>
<evidence type="ECO:0000313" key="3">
    <source>
        <dbReference type="Proteomes" id="UP000700596"/>
    </source>
</evidence>
<dbReference type="AlphaFoldDB" id="A0A9P9ECI0"/>
<accession>A0A9P9ECI0</accession>
<feature type="transmembrane region" description="Helical" evidence="1">
    <location>
        <begin position="85"/>
        <end position="105"/>
    </location>
</feature>
<reference evidence="2" key="1">
    <citation type="journal article" date="2021" name="Nat. Commun.">
        <title>Genetic determinants of endophytism in the Arabidopsis root mycobiome.</title>
        <authorList>
            <person name="Mesny F."/>
            <person name="Miyauchi S."/>
            <person name="Thiergart T."/>
            <person name="Pickel B."/>
            <person name="Atanasova L."/>
            <person name="Karlsson M."/>
            <person name="Huettel B."/>
            <person name="Barry K.W."/>
            <person name="Haridas S."/>
            <person name="Chen C."/>
            <person name="Bauer D."/>
            <person name="Andreopoulos W."/>
            <person name="Pangilinan J."/>
            <person name="LaButti K."/>
            <person name="Riley R."/>
            <person name="Lipzen A."/>
            <person name="Clum A."/>
            <person name="Drula E."/>
            <person name="Henrissat B."/>
            <person name="Kohler A."/>
            <person name="Grigoriev I.V."/>
            <person name="Martin F.M."/>
            <person name="Hacquard S."/>
        </authorList>
    </citation>
    <scope>NUCLEOTIDE SEQUENCE</scope>
    <source>
        <strain evidence="2">MPI-CAGE-CH-0243</strain>
    </source>
</reference>
<keyword evidence="1" id="KW-0812">Transmembrane</keyword>
<evidence type="ECO:0000313" key="2">
    <source>
        <dbReference type="EMBL" id="KAH7135840.1"/>
    </source>
</evidence>
<comment type="caution">
    <text evidence="2">The sequence shown here is derived from an EMBL/GenBank/DDBJ whole genome shotgun (WGS) entry which is preliminary data.</text>
</comment>
<sequence>MPSSPSTFQSFLMAPPGAPQGYIPSSFREKEPVPYGMDSNARPYAIFFSYMGLCAGLTLFIIHRLTKGFSALSKSKTAQPPPKKYVVLFVVLAIGSLATTWYHMIQYFKFSYDTWLMWRQHYELTPQMKHWGLWLRETSLFKEAWETVLVGFARYWWSNQIFFFACALGLDLEQRGFRRGIRHTWAFMLLGQIVAISFATNLFILAQLLCPPPPPPASTSGVYKKKWFGPWLLNVASVIATVIPAFLLAAEEYWYGHAFFKLLMIPHIALLVLPFVRVILPSHYVTDSNVQFEDRVYKILWSTTIGGGLLLGLNMTGAAVRYGGYEGIVIALHEHPAVSSVGYDVIFCWVTWIAWSAIKVVNSGDVFVREKEIDEYAWKDDRSGTTVTDGGNGIGAVRRR</sequence>
<dbReference type="Proteomes" id="UP000700596">
    <property type="component" value="Unassembled WGS sequence"/>
</dbReference>
<feature type="transmembrane region" description="Helical" evidence="1">
    <location>
        <begin position="184"/>
        <end position="208"/>
    </location>
</feature>
<feature type="transmembrane region" description="Helical" evidence="1">
    <location>
        <begin position="44"/>
        <end position="65"/>
    </location>
</feature>
<proteinExistence type="predicted"/>
<keyword evidence="1" id="KW-1133">Transmembrane helix</keyword>
<protein>
    <submittedName>
        <fullName evidence="2">Uncharacterized protein</fullName>
    </submittedName>
</protein>
<dbReference type="EMBL" id="JAGMWT010000002">
    <property type="protein sequence ID" value="KAH7135840.1"/>
    <property type="molecule type" value="Genomic_DNA"/>
</dbReference>
<keyword evidence="3" id="KW-1185">Reference proteome</keyword>
<dbReference type="OrthoDB" id="2126185at2759"/>
<organism evidence="2 3">
    <name type="scientific">Dendryphion nanum</name>
    <dbReference type="NCBI Taxonomy" id="256645"/>
    <lineage>
        <taxon>Eukaryota</taxon>
        <taxon>Fungi</taxon>
        <taxon>Dikarya</taxon>
        <taxon>Ascomycota</taxon>
        <taxon>Pezizomycotina</taxon>
        <taxon>Dothideomycetes</taxon>
        <taxon>Pleosporomycetidae</taxon>
        <taxon>Pleosporales</taxon>
        <taxon>Torulaceae</taxon>
        <taxon>Dendryphion</taxon>
    </lineage>
</organism>